<dbReference type="EMBL" id="BK015067">
    <property type="protein sequence ID" value="DAD89687.1"/>
    <property type="molecule type" value="Genomic_DNA"/>
</dbReference>
<reference evidence="1" key="1">
    <citation type="journal article" date="2021" name="Proc. Natl. Acad. Sci. U.S.A.">
        <title>A Catalog of Tens of Thousands of Viruses from Human Metagenomes Reveals Hidden Associations with Chronic Diseases.</title>
        <authorList>
            <person name="Tisza M.J."/>
            <person name="Buck C.B."/>
        </authorList>
    </citation>
    <scope>NUCLEOTIDE SEQUENCE</scope>
    <source>
        <strain evidence="1">CtXjW8</strain>
    </source>
</reference>
<evidence type="ECO:0000313" key="1">
    <source>
        <dbReference type="EMBL" id="DAD89687.1"/>
    </source>
</evidence>
<accession>A0A8S5N5U7</accession>
<proteinExistence type="predicted"/>
<organism evidence="1">
    <name type="scientific">Caudovirales sp. ctXjW8</name>
    <dbReference type="NCBI Taxonomy" id="2826779"/>
    <lineage>
        <taxon>Viruses</taxon>
        <taxon>Duplodnaviria</taxon>
        <taxon>Heunggongvirae</taxon>
        <taxon>Uroviricota</taxon>
        <taxon>Caudoviricetes</taxon>
    </lineage>
</organism>
<sequence length="130" mass="14320">MIELYEALKVVAAALVAAFGFVSALDKVLDIIHKYIKKAKEPDAAQDKRLDAIEKRLGAVETVTTQHAAALKRDLSRFDGIDEVSRLTLDGVRNLLDAQLSGNNREGMQKSRTEIDNYLLKGVTNHGSNQ</sequence>
<protein>
    <submittedName>
        <fullName evidence="1">Uncharacterized protein</fullName>
    </submittedName>
</protein>
<name>A0A8S5N5U7_9CAUD</name>